<dbReference type="InterPro" id="IPR012910">
    <property type="entry name" value="Plug_dom"/>
</dbReference>
<proteinExistence type="predicted"/>
<keyword evidence="3" id="KW-0998">Cell outer membrane</keyword>
<dbReference type="GO" id="GO:0009279">
    <property type="term" value="C:cell outer membrane"/>
    <property type="evidence" value="ECO:0007669"/>
    <property type="project" value="UniProtKB-SubCell"/>
</dbReference>
<keyword evidence="7" id="KW-1185">Reference proteome</keyword>
<dbReference type="EMBL" id="CP052909">
    <property type="protein sequence ID" value="QNJ98070.1"/>
    <property type="molecule type" value="Genomic_DNA"/>
</dbReference>
<dbReference type="Pfam" id="PF07715">
    <property type="entry name" value="Plug"/>
    <property type="match status" value="1"/>
</dbReference>
<dbReference type="KEGG" id="alti:ALE3EI_1512"/>
<evidence type="ECO:0000256" key="3">
    <source>
        <dbReference type="ARBA" id="ARBA00023237"/>
    </source>
</evidence>
<feature type="domain" description="TonB-dependent receptor plug" evidence="4">
    <location>
        <begin position="230"/>
        <end position="307"/>
    </location>
</feature>
<dbReference type="InterPro" id="IPR032508">
    <property type="entry name" value="FecR_C"/>
</dbReference>
<dbReference type="InterPro" id="IPR037066">
    <property type="entry name" value="Plug_dom_sf"/>
</dbReference>
<dbReference type="SUPFAM" id="SSF56935">
    <property type="entry name" value="Porins"/>
    <property type="match status" value="1"/>
</dbReference>
<evidence type="ECO:0000256" key="1">
    <source>
        <dbReference type="ARBA" id="ARBA00004442"/>
    </source>
</evidence>
<gene>
    <name evidence="6" type="ORF">ALE3EI_1512</name>
</gene>
<protein>
    <submittedName>
        <fullName evidence="6">Uncharacterized protein</fullName>
    </submittedName>
</protein>
<dbReference type="RefSeq" id="WP_186987693.1">
    <property type="nucleotide sequence ID" value="NZ_CP052909.1"/>
</dbReference>
<dbReference type="Pfam" id="PF16344">
    <property type="entry name" value="FecR_C"/>
    <property type="match status" value="1"/>
</dbReference>
<name>A0A7G8PUQ4_9FLAO</name>
<dbReference type="Gene3D" id="2.170.130.10">
    <property type="entry name" value="TonB-dependent receptor, plug domain"/>
    <property type="match status" value="1"/>
</dbReference>
<evidence type="ECO:0000256" key="2">
    <source>
        <dbReference type="ARBA" id="ARBA00023136"/>
    </source>
</evidence>
<comment type="subcellular location">
    <subcellularLocation>
        <location evidence="1">Cell outer membrane</location>
    </subcellularLocation>
</comment>
<dbReference type="Proteomes" id="UP000515514">
    <property type="component" value="Chromosome"/>
</dbReference>
<evidence type="ECO:0000313" key="6">
    <source>
        <dbReference type="EMBL" id="QNJ98070.1"/>
    </source>
</evidence>
<evidence type="ECO:0000313" key="7">
    <source>
        <dbReference type="Proteomes" id="UP000515514"/>
    </source>
</evidence>
<feature type="domain" description="Protein FecR C-terminal" evidence="5">
    <location>
        <begin position="40"/>
        <end position="100"/>
    </location>
</feature>
<dbReference type="Gene3D" id="2.40.170.20">
    <property type="entry name" value="TonB-dependent receptor, beta-barrel domain"/>
    <property type="match status" value="1"/>
</dbReference>
<dbReference type="InterPro" id="IPR036942">
    <property type="entry name" value="Beta-barrel_TonB_sf"/>
</dbReference>
<organism evidence="6 7">
    <name type="scientific">Constantimarinum furrinae</name>
    <dbReference type="NCBI Taxonomy" id="2562285"/>
    <lineage>
        <taxon>Bacteria</taxon>
        <taxon>Pseudomonadati</taxon>
        <taxon>Bacteroidota</taxon>
        <taxon>Flavobacteriia</taxon>
        <taxon>Flavobacteriales</taxon>
        <taxon>Flavobacteriaceae</taxon>
        <taxon>Altibacter/Constantimarinum group</taxon>
        <taxon>Constantimarinum</taxon>
    </lineage>
</organism>
<accession>A0A7G8PUQ4</accession>
<dbReference type="InterPro" id="IPR008969">
    <property type="entry name" value="CarboxyPept-like_regulatory"/>
</dbReference>
<dbReference type="AlphaFoldDB" id="A0A7G8PUQ4"/>
<dbReference type="SUPFAM" id="SSF49464">
    <property type="entry name" value="Carboxypeptidase regulatory domain-like"/>
    <property type="match status" value="1"/>
</dbReference>
<keyword evidence="2" id="KW-0472">Membrane</keyword>
<reference evidence="6 7" key="1">
    <citation type="submission" date="2020-04" db="EMBL/GenBank/DDBJ databases">
        <title>Genome sequence of Altibacter aquimarinus strain ALE3EI.</title>
        <authorList>
            <person name="Oh H.-M."/>
            <person name="Jang D."/>
        </authorList>
    </citation>
    <scope>NUCLEOTIDE SEQUENCE [LARGE SCALE GENOMIC DNA]</scope>
    <source>
        <strain evidence="6 7">ALE3EI</strain>
    </source>
</reference>
<evidence type="ECO:0000259" key="4">
    <source>
        <dbReference type="Pfam" id="PF07715"/>
    </source>
</evidence>
<evidence type="ECO:0000259" key="5">
    <source>
        <dbReference type="Pfam" id="PF16344"/>
    </source>
</evidence>
<sequence length="862" mass="97291">MLLPFLLTNPLRNRILLLFFALIIFNFYSSAQVSTTSGIALQEVLQQLEQKHQVRFSYNAEAIKTVVISDFNLNSPLEITLQTLRSNYPLKFTTIEERYIAVQVTNFRYIDICGVIIDTQSGTPLSHADIITESRQLSTDGGGNFNISSIPENEMIAVYYLGFLVKTVMAKELISEGDCPLLFIDPRLNYLPTVILDSYITKGISKNAEGSVTISNANFEILPSLIEPDVLQIAQVLPGIESFDETASNINIRGGNSDEVLLLWDDIRMYQSGHFFGLISAFNPNLTQEVTIYKNGTHPRFGESVSGVISMKSDEKIPQQVTGGVGINLISTSGYAKIPVSERLSFNVSGRTSINSTLGNPVYNQFFNRVFQNTIITDLQSNTSQGLRSTDEDFNFYDLSVKGIWELSEKDKIQYNFLTINNKLNFTERFINDNLSSANVSELKQRNTVNGLNWRRDWTANFSSKILFHGAKYVLSEENLEINTQELESQRNEVNESGFKADVNVNLTKELLLNAGYQYSDTEILNTLASSTTSFIEKDRNSLVSNAYFANGTLKLFEKQTIITAGLRITEFTTISNTFLEPRFNIYQKLNDDFSLNASGELKSQSIFQFIDVNNKLLGVENKRWTQANGIDIPVLESSQISLGGTFSKNNWIINTEGFYKKVRGISAVNQGFRNQFKDVTALGSYEVKGAEVSINKKAEKLNLWLSYTFMDNRFNFNDLNPMSFPGALDITHSLNLAVTYDFKAFQFSMGSLFRSGTPYTQPIAGNEIVEQNGVSIINFEDPNSSTLRSYFRTDFSAVYNFKLDDTFRGRLNVAFLNIFDRENALNTYYRLEVDEEDNASINRIDQFSLGFTPNLSFQLLF</sequence>